<evidence type="ECO:0000259" key="1">
    <source>
        <dbReference type="Pfam" id="PF17747"/>
    </source>
</evidence>
<dbReference type="Pfam" id="PF17747">
    <property type="entry name" value="VID27_PH"/>
    <property type="match status" value="1"/>
</dbReference>
<evidence type="ECO:0000313" key="3">
    <source>
        <dbReference type="Proteomes" id="UP001169217"/>
    </source>
</evidence>
<sequence>MNCGFELCVPARSVFSGPDLSLAMIVSSMDLFGNGMAVCAFRKVDILPRVCPVERHHRFKPVTYIATLTSYRPKGFALLSIAIAPSTYTAVFCSTSIESRELHFYDHPSGSFIQQAAAVTATVTEVGKWEYYDRF</sequence>
<proteinExistence type="predicted"/>
<evidence type="ECO:0000313" key="2">
    <source>
        <dbReference type="EMBL" id="KAK0379172.1"/>
    </source>
</evidence>
<organism evidence="2 3">
    <name type="scientific">Colletotrichum limetticola</name>
    <dbReference type="NCBI Taxonomy" id="1209924"/>
    <lineage>
        <taxon>Eukaryota</taxon>
        <taxon>Fungi</taxon>
        <taxon>Dikarya</taxon>
        <taxon>Ascomycota</taxon>
        <taxon>Pezizomycotina</taxon>
        <taxon>Sordariomycetes</taxon>
        <taxon>Hypocreomycetidae</taxon>
        <taxon>Glomerellales</taxon>
        <taxon>Glomerellaceae</taxon>
        <taxon>Colletotrichum</taxon>
        <taxon>Colletotrichum acutatum species complex</taxon>
    </lineage>
</organism>
<keyword evidence="3" id="KW-1185">Reference proteome</keyword>
<accession>A0ABQ9Q5U7</accession>
<gene>
    <name evidence="2" type="ORF">CLIM01_03477</name>
</gene>
<comment type="caution">
    <text evidence="2">The sequence shown here is derived from an EMBL/GenBank/DDBJ whole genome shotgun (WGS) entry which is preliminary data.</text>
</comment>
<reference evidence="2" key="1">
    <citation type="submission" date="2023-04" db="EMBL/GenBank/DDBJ databases">
        <title>Colletotrichum limetticola genome sequence.</title>
        <authorList>
            <person name="Baroncelli R."/>
        </authorList>
    </citation>
    <scope>NUCLEOTIDE SEQUENCE</scope>
    <source>
        <strain evidence="2">KLA-Anderson</strain>
    </source>
</reference>
<name>A0ABQ9Q5U7_9PEZI</name>
<feature type="domain" description="Vid27 PH-like" evidence="1">
    <location>
        <begin position="98"/>
        <end position="131"/>
    </location>
</feature>
<dbReference type="Proteomes" id="UP001169217">
    <property type="component" value="Unassembled WGS sequence"/>
</dbReference>
<dbReference type="InterPro" id="IPR040768">
    <property type="entry name" value="Vid27_PH"/>
</dbReference>
<protein>
    <submittedName>
        <fullName evidence="2">VID27 cytoplasmic protein</fullName>
    </submittedName>
</protein>
<dbReference type="EMBL" id="JARUPT010000074">
    <property type="protein sequence ID" value="KAK0379172.1"/>
    <property type="molecule type" value="Genomic_DNA"/>
</dbReference>